<protein>
    <submittedName>
        <fullName evidence="3">Hint domain-containing protein</fullName>
    </submittedName>
</protein>
<dbReference type="RefSeq" id="WP_111362475.1">
    <property type="nucleotide sequence ID" value="NZ_VINQ01000012.1"/>
</dbReference>
<dbReference type="SUPFAM" id="SSF51294">
    <property type="entry name" value="Hedgehog/intein (Hint) domain"/>
    <property type="match status" value="1"/>
</dbReference>
<gene>
    <name evidence="3" type="ORF">FLO80_14840</name>
</gene>
<dbReference type="Pfam" id="PF13403">
    <property type="entry name" value="Hint_2"/>
    <property type="match status" value="1"/>
</dbReference>
<dbReference type="InterPro" id="IPR028992">
    <property type="entry name" value="Hedgehog/Intein_dom"/>
</dbReference>
<evidence type="ECO:0000256" key="1">
    <source>
        <dbReference type="SAM" id="MobiDB-lite"/>
    </source>
</evidence>
<evidence type="ECO:0000259" key="2">
    <source>
        <dbReference type="Pfam" id="PF13403"/>
    </source>
</evidence>
<dbReference type="InterPro" id="IPR036844">
    <property type="entry name" value="Hint_dom_sf"/>
</dbReference>
<sequence>MVAASQLPININASAMQMAQTIFGDGVTVLSASYTGDWRSSGIYSDGETVSPGVTPGDEGVILSTGRAQDFTNPAETRPWWQGGGSTQANQSANTSTNTSGPSNNSWFNEAAGTRTYDASWIDVDFVPDGDMMTMQFVFSSDEFPEYANSQFQDFVGVWVNGVLVETSVGAANPGNLVGGINQNLYNDNTQSQYNTEMDGFTVTMTLAMPVTAGEMNSIRIGIADVGDSSYDSNLLIAGGSVQTVLIANDDLVHLTGDQTKTLDVLGNDENAGGGALTITHINGLAVGAGDTVSLNTGQTVTLNADGTVTLVGDGNDEDFNFTYTVTNDMQDDTGYVLVEAVPCFVAGTRIETADGPRRVEMLVPGDMVLTQDHGPQPLRWVGRRRVQATGKFAPIYIAPNTFGQHGAVAVSPLHRILVRDCVSELLFGEAEVLVAARDLVNDRTVRPVVGGWVEYVHLLFDDHQVIYSDGLASESFHPGSQVKCNLEAEMVKEIHALFPEIDLETGTGYGPSARPALRRFEAELLTRVSAASRQVA</sequence>
<evidence type="ECO:0000313" key="4">
    <source>
        <dbReference type="Proteomes" id="UP000325291"/>
    </source>
</evidence>
<proteinExistence type="predicted"/>
<name>A0A5A9Z637_9RHOB</name>
<dbReference type="Proteomes" id="UP000325291">
    <property type="component" value="Unassembled WGS sequence"/>
</dbReference>
<dbReference type="Gene3D" id="2.170.16.10">
    <property type="entry name" value="Hedgehog/Intein (Hint) domain"/>
    <property type="match status" value="1"/>
</dbReference>
<reference evidence="3 4" key="1">
    <citation type="submission" date="2019-07" db="EMBL/GenBank/DDBJ databases">
        <title>Aquicoccus porphyridii gen. nov., sp. nov., isolated from a small marine red alga, Porphyridium marinum.</title>
        <authorList>
            <person name="Liu L."/>
        </authorList>
    </citation>
    <scope>NUCLEOTIDE SEQUENCE [LARGE SCALE GENOMIC DNA]</scope>
    <source>
        <strain evidence="3 4">L1 8-17</strain>
    </source>
</reference>
<dbReference type="NCBIfam" id="NF038133">
    <property type="entry name" value="choice_anch_L"/>
    <property type="match status" value="1"/>
</dbReference>
<dbReference type="InterPro" id="IPR049804">
    <property type="entry name" value="Choice_anch_L"/>
</dbReference>
<accession>A0A5A9Z637</accession>
<feature type="region of interest" description="Disordered" evidence="1">
    <location>
        <begin position="72"/>
        <end position="105"/>
    </location>
</feature>
<dbReference type="EMBL" id="VINQ01000012">
    <property type="protein sequence ID" value="KAA0912663.1"/>
    <property type="molecule type" value="Genomic_DNA"/>
</dbReference>
<organism evidence="3 4">
    <name type="scientific">Aquicoccus porphyridii</name>
    <dbReference type="NCBI Taxonomy" id="1852029"/>
    <lineage>
        <taxon>Bacteria</taxon>
        <taxon>Pseudomonadati</taxon>
        <taxon>Pseudomonadota</taxon>
        <taxon>Alphaproteobacteria</taxon>
        <taxon>Rhodobacterales</taxon>
        <taxon>Paracoccaceae</taxon>
        <taxon>Aquicoccus</taxon>
    </lineage>
</organism>
<evidence type="ECO:0000313" key="3">
    <source>
        <dbReference type="EMBL" id="KAA0912663.1"/>
    </source>
</evidence>
<dbReference type="AlphaFoldDB" id="A0A5A9Z637"/>
<keyword evidence="4" id="KW-1185">Reference proteome</keyword>
<feature type="compositionally biased region" description="Low complexity" evidence="1">
    <location>
        <begin position="94"/>
        <end position="105"/>
    </location>
</feature>
<comment type="caution">
    <text evidence="3">The sequence shown here is derived from an EMBL/GenBank/DDBJ whole genome shotgun (WGS) entry which is preliminary data.</text>
</comment>
<feature type="domain" description="Hedgehog/Intein (Hint)" evidence="2">
    <location>
        <begin position="343"/>
        <end position="480"/>
    </location>
</feature>